<dbReference type="InterPro" id="IPR001254">
    <property type="entry name" value="Trypsin_dom"/>
</dbReference>
<dbReference type="Proteomes" id="UP000216624">
    <property type="component" value="Unassembled WGS sequence"/>
</dbReference>
<gene>
    <name evidence="1" type="ORF">FL82_17701</name>
</gene>
<dbReference type="InterPro" id="IPR009003">
    <property type="entry name" value="Peptidase_S1_PA"/>
</dbReference>
<keyword evidence="2" id="KW-1185">Reference proteome</keyword>
<proteinExistence type="predicted"/>
<dbReference type="GO" id="GO:0006508">
    <property type="term" value="P:proteolysis"/>
    <property type="evidence" value="ECO:0007669"/>
    <property type="project" value="InterPro"/>
</dbReference>
<dbReference type="eggNOG" id="KOG3627">
    <property type="taxonomic scope" value="Eukaryota"/>
</dbReference>
<dbReference type="InterPro" id="IPR005514">
    <property type="entry name" value="DUF316"/>
</dbReference>
<sequence length="433" mass="46972">MVSFLFPSALVAFLLISGFHAFRFNDEENKALQETCGSNMKEVGHYSRKVLNGEAAHSGESPWSVAVYIPDHLNHTVYTTGTLISSRHVISYDRLFFTNTTGGIVYRHDMEQFEKDLCGAAGSDLVLPRKYARQVSVYADTLKADRFSGKQELGVKSVRILNGCVTPHHLNRAAVIELQKPITDDLRAQPICVGSEERPSAPFTFYGFGDNRGEVIDATLRHTEVTEIPCEFPSDELFCVKAQEPLCNGDFGGAAVKTISGSVRAFGVYVDGPYECTKADENTVYTFANMTRLAEKICEDSGVCAGYVPKSTTPAPEATTTQKYIPTVPFTPPPINKDDEHTFGPDDGSTGGDRGVTSAPGGVTKNPTYTTAGGDDNNTGEGSGPNGGVALCEVEDDDDIHIHIKLGKFRKSGNENDIEVVRRGPNKQGKRAI</sequence>
<dbReference type="Pfam" id="PF03761">
    <property type="entry name" value="DUF316"/>
    <property type="match status" value="1"/>
</dbReference>
<dbReference type="PANTHER" id="PTHR22596">
    <property type="entry name" value="TRYPSIN-LIKE PROTEASE PROTEIN 6"/>
    <property type="match status" value="1"/>
</dbReference>
<organism evidence="1 2">
    <name type="scientific">Caenorhabditis remanei</name>
    <name type="common">Caenorhabditis vulgaris</name>
    <dbReference type="NCBI Taxonomy" id="31234"/>
    <lineage>
        <taxon>Eukaryota</taxon>
        <taxon>Metazoa</taxon>
        <taxon>Ecdysozoa</taxon>
        <taxon>Nematoda</taxon>
        <taxon>Chromadorea</taxon>
        <taxon>Rhabditida</taxon>
        <taxon>Rhabditina</taxon>
        <taxon>Rhabditomorpha</taxon>
        <taxon>Rhabditoidea</taxon>
        <taxon>Rhabditidae</taxon>
        <taxon>Peloderinae</taxon>
        <taxon>Caenorhabditis</taxon>
    </lineage>
</organism>
<dbReference type="HOGENOM" id="CLU_687427_0_0_1"/>
<name>A0A260Z3A9_CAERE</name>
<dbReference type="OrthoDB" id="238681at2759"/>
<evidence type="ECO:0000313" key="2">
    <source>
        <dbReference type="Proteomes" id="UP000216624"/>
    </source>
</evidence>
<dbReference type="GO" id="GO:0004252">
    <property type="term" value="F:serine-type endopeptidase activity"/>
    <property type="evidence" value="ECO:0007669"/>
    <property type="project" value="InterPro"/>
</dbReference>
<dbReference type="PROSITE" id="PS50240">
    <property type="entry name" value="TRYPSIN_DOM"/>
    <property type="match status" value="1"/>
</dbReference>
<dbReference type="SUPFAM" id="SSF50494">
    <property type="entry name" value="Trypsin-like serine proteases"/>
    <property type="match status" value="1"/>
</dbReference>
<dbReference type="InterPro" id="IPR043504">
    <property type="entry name" value="Peptidase_S1_PA_chymotrypsin"/>
</dbReference>
<dbReference type="PANTHER" id="PTHR22596:SF4">
    <property type="entry name" value="PEPTIDASE S1 DOMAIN-CONTAINING PROTEIN"/>
    <property type="match status" value="1"/>
</dbReference>
<comment type="caution">
    <text evidence="1">The sequence shown here is derived from an EMBL/GenBank/DDBJ whole genome shotgun (WGS) entry which is preliminary data.</text>
</comment>
<dbReference type="SMART" id="SM00020">
    <property type="entry name" value="Tryp_SPc"/>
    <property type="match status" value="1"/>
</dbReference>
<dbReference type="Gene3D" id="2.40.10.10">
    <property type="entry name" value="Trypsin-like serine proteases"/>
    <property type="match status" value="1"/>
</dbReference>
<dbReference type="CTD" id="9839029"/>
<feature type="non-terminal residue" evidence="1">
    <location>
        <position position="1"/>
    </location>
</feature>
<dbReference type="STRING" id="31234.E3LKX5"/>
<dbReference type="EMBL" id="NMWX01000394">
    <property type="protein sequence ID" value="OZF80178.1"/>
    <property type="molecule type" value="Genomic_DNA"/>
</dbReference>
<accession>A0A260Z3A9</accession>
<evidence type="ECO:0000313" key="1">
    <source>
        <dbReference type="EMBL" id="OZF80178.1"/>
    </source>
</evidence>
<dbReference type="OMA" id="VDGPYEC"/>
<protein>
    <submittedName>
        <fullName evidence="1">Uncharacterized protein</fullName>
    </submittedName>
</protein>
<reference evidence="1" key="1">
    <citation type="submission" date="2017-08" db="EMBL/GenBank/DDBJ databases">
        <authorList>
            <person name="de Groot N.N."/>
        </authorList>
    </citation>
    <scope>NUCLEOTIDE SEQUENCE [LARGE SCALE GENOMIC DNA]</scope>
    <source>
        <strain evidence="1">PX439</strain>
    </source>
</reference>
<dbReference type="KEGG" id="crq:GCK72_019464"/>